<evidence type="ECO:0000256" key="1">
    <source>
        <dbReference type="SAM" id="SignalP"/>
    </source>
</evidence>
<feature type="chain" id="PRO_5040888115" description="RxLR effector protein" evidence="1">
    <location>
        <begin position="24"/>
        <end position="162"/>
    </location>
</feature>
<proteinExistence type="predicted"/>
<feature type="signal peptide" evidence="1">
    <location>
        <begin position="1"/>
        <end position="23"/>
    </location>
</feature>
<accession>A0A9W8A7Z0</accession>
<evidence type="ECO:0000313" key="3">
    <source>
        <dbReference type="Proteomes" id="UP001150569"/>
    </source>
</evidence>
<keyword evidence="1" id="KW-0732">Signal</keyword>
<dbReference type="EMBL" id="JANBPT010000209">
    <property type="protein sequence ID" value="KAJ1925763.1"/>
    <property type="molecule type" value="Genomic_DNA"/>
</dbReference>
<name>A0A9W8A7Z0_9FUNG</name>
<reference evidence="2" key="1">
    <citation type="submission" date="2022-07" db="EMBL/GenBank/DDBJ databases">
        <title>Phylogenomic reconstructions and comparative analyses of Kickxellomycotina fungi.</title>
        <authorList>
            <person name="Reynolds N.K."/>
            <person name="Stajich J.E."/>
            <person name="Barry K."/>
            <person name="Grigoriev I.V."/>
            <person name="Crous P."/>
            <person name="Smith M.E."/>
        </authorList>
    </citation>
    <scope>NUCLEOTIDE SEQUENCE</scope>
    <source>
        <strain evidence="2">RSA 861</strain>
    </source>
</reference>
<evidence type="ECO:0000313" key="2">
    <source>
        <dbReference type="EMBL" id="KAJ1925763.1"/>
    </source>
</evidence>
<sequence>MQSPTVFLILAIASSMLATHLWAKPTGTNPATGASPTVLSHVAAAYLPPSHLERRGLGKATAEVQDRKDHINRFEKYLKTLKHFKDPNFMRKAKYNYTKMLHDRGLPENSRNNFQKKLAYSDEDYHLISQLPHAKTGFMPSKYNPARLVYNAVAPLAERFGL</sequence>
<keyword evidence="3" id="KW-1185">Reference proteome</keyword>
<gene>
    <name evidence="2" type="ORF">IWQ60_004357</name>
</gene>
<protein>
    <recommendedName>
        <fullName evidence="4">RxLR effector protein</fullName>
    </recommendedName>
</protein>
<organism evidence="2 3">
    <name type="scientific">Tieghemiomyces parasiticus</name>
    <dbReference type="NCBI Taxonomy" id="78921"/>
    <lineage>
        <taxon>Eukaryota</taxon>
        <taxon>Fungi</taxon>
        <taxon>Fungi incertae sedis</taxon>
        <taxon>Zoopagomycota</taxon>
        <taxon>Kickxellomycotina</taxon>
        <taxon>Dimargaritomycetes</taxon>
        <taxon>Dimargaritales</taxon>
        <taxon>Dimargaritaceae</taxon>
        <taxon>Tieghemiomyces</taxon>
    </lineage>
</organism>
<comment type="caution">
    <text evidence="2">The sequence shown here is derived from an EMBL/GenBank/DDBJ whole genome shotgun (WGS) entry which is preliminary data.</text>
</comment>
<evidence type="ECO:0008006" key="4">
    <source>
        <dbReference type="Google" id="ProtNLM"/>
    </source>
</evidence>
<dbReference type="Proteomes" id="UP001150569">
    <property type="component" value="Unassembled WGS sequence"/>
</dbReference>
<dbReference type="AlphaFoldDB" id="A0A9W8A7Z0"/>